<evidence type="ECO:0000313" key="2">
    <source>
        <dbReference type="Proteomes" id="UP001467690"/>
    </source>
</evidence>
<name>A0ABV1RFG3_9ALTE</name>
<gene>
    <name evidence="1" type="ORF">ABS311_07260</name>
</gene>
<reference evidence="1 2" key="1">
    <citation type="submission" date="2024-06" db="EMBL/GenBank/DDBJ databases">
        <authorList>
            <person name="Chen R.Y."/>
        </authorList>
    </citation>
    <scope>NUCLEOTIDE SEQUENCE [LARGE SCALE GENOMIC DNA]</scope>
    <source>
        <strain evidence="1 2">D2</strain>
    </source>
</reference>
<dbReference type="RefSeq" id="WP_350401264.1">
    <property type="nucleotide sequence ID" value="NZ_JBELOE010000143.1"/>
</dbReference>
<proteinExistence type="predicted"/>
<comment type="caution">
    <text evidence="1">The sequence shown here is derived from an EMBL/GenBank/DDBJ whole genome shotgun (WGS) entry which is preliminary data.</text>
</comment>
<dbReference type="Proteomes" id="UP001467690">
    <property type="component" value="Unassembled WGS sequence"/>
</dbReference>
<evidence type="ECO:0000313" key="1">
    <source>
        <dbReference type="EMBL" id="MER2491678.1"/>
    </source>
</evidence>
<dbReference type="EMBL" id="JBELOE010000143">
    <property type="protein sequence ID" value="MER2491678.1"/>
    <property type="molecule type" value="Genomic_DNA"/>
</dbReference>
<organism evidence="1 2">
    <name type="scientific">Catenovulum sediminis</name>
    <dbReference type="NCBI Taxonomy" id="1740262"/>
    <lineage>
        <taxon>Bacteria</taxon>
        <taxon>Pseudomonadati</taxon>
        <taxon>Pseudomonadota</taxon>
        <taxon>Gammaproteobacteria</taxon>
        <taxon>Alteromonadales</taxon>
        <taxon>Alteromonadaceae</taxon>
        <taxon>Catenovulum</taxon>
    </lineage>
</organism>
<sequence length="405" mass="46411">MKQNITQSGQKILRALGRHSELIMQAYIEGTVDESQHSPQVLENLQQLGLLWRPDAESDLRLRRVVRAILEAGLSDERNRQVDANIASALSKLYTLVAHYKEACDKHKFIEAEAHLADLTELTYAMIDTLKQGVRGLWSRIHKEFGYVASIDAKIRENQLAQQQVTDLLTQLEMFEFDKLAQEAGSNRDLRRLLVVTLQSNFSLVAQELSLVQARLIELLGRFREFQGKTRLLKGFILHLEQKPNYQPAQYTRHRQVPSLFNLASDLLKPAAINVNQTEHEAELSEIVARIKAIQHLHKPKPIMPAQVVVVEDNETLELTDNKIKKAVEAYFCHIIDTGERISALDYHLQHNLEFDTEAWLYQVIGGFEALSASDKAYFSVEKSLRDHPLYSGNKIIEDVQLWFR</sequence>
<keyword evidence="2" id="KW-1185">Reference proteome</keyword>
<protein>
    <submittedName>
        <fullName evidence="1">Phosphoenolpyruvate carboxylase</fullName>
    </submittedName>
</protein>
<accession>A0ABV1RFG3</accession>